<feature type="compositionally biased region" description="Polar residues" evidence="1">
    <location>
        <begin position="90"/>
        <end position="110"/>
    </location>
</feature>
<dbReference type="STRING" id="1858805.M5FXT0"/>
<feature type="region of interest" description="Disordered" evidence="1">
    <location>
        <begin position="90"/>
        <end position="122"/>
    </location>
</feature>
<sequence length="486" mass="53452">MPLLPAFRSFRPKTNWMPSFCVGPNQKPTRQLPHFRDLESDIIPSIPDSEDTDDGMTHFLLEARRNSTEHQASSDKQVSDAVSTLSHSRASIASSTIAKPSSSKDGQSIDRNPFPTMPNAEWKPIARGNSAFATSIDLTGMSYPHAGNLDVSRVSSLTPAVSRSKFDQHSRVSFRSMTTSARSDATTTSTSKTAVSDHGSSTTDRSKARRRATVPKKNENFELPLKEYAVWIQDHYDPLVHGQPFPCQALQNETVFLAVSDVGKHSVERERLIVVRRLGGNVTDKYGPDVTMIATTKSAVDNRSAAKAVGLSRLTNVPADVKIVLWDYMVDCQQADGPEIPRSTMHPILHQDRKPIEKKAKPSKSQPTSSEPNRNLTCARSRDNASSDLEETPKKHDVKQLKLSKLHKGQLTLLPSDEDESEPIESLSQPVKDPLEDLYDEAAAQLVQEGDSLDISDQSMDESPVAGTSQLDLDKAPAKGFACLEK</sequence>
<dbReference type="Proteomes" id="UP000030653">
    <property type="component" value="Unassembled WGS sequence"/>
</dbReference>
<evidence type="ECO:0000256" key="1">
    <source>
        <dbReference type="SAM" id="MobiDB-lite"/>
    </source>
</evidence>
<organism evidence="2 3">
    <name type="scientific">Dacryopinax primogenitus (strain DJM 731)</name>
    <name type="common">Brown rot fungus</name>
    <dbReference type="NCBI Taxonomy" id="1858805"/>
    <lineage>
        <taxon>Eukaryota</taxon>
        <taxon>Fungi</taxon>
        <taxon>Dikarya</taxon>
        <taxon>Basidiomycota</taxon>
        <taxon>Agaricomycotina</taxon>
        <taxon>Dacrymycetes</taxon>
        <taxon>Dacrymycetales</taxon>
        <taxon>Dacrymycetaceae</taxon>
        <taxon>Dacryopinax</taxon>
    </lineage>
</organism>
<feature type="region of interest" description="Disordered" evidence="1">
    <location>
        <begin position="413"/>
        <end position="432"/>
    </location>
</feature>
<dbReference type="AlphaFoldDB" id="M5FXT0"/>
<gene>
    <name evidence="2" type="ORF">DACRYDRAFT_100720</name>
</gene>
<evidence type="ECO:0008006" key="4">
    <source>
        <dbReference type="Google" id="ProtNLM"/>
    </source>
</evidence>
<dbReference type="EMBL" id="JH795866">
    <property type="protein sequence ID" value="EJU00590.1"/>
    <property type="molecule type" value="Genomic_DNA"/>
</dbReference>
<protein>
    <recommendedName>
        <fullName evidence="4">BRCT domain-containing protein</fullName>
    </recommendedName>
</protein>
<keyword evidence="3" id="KW-1185">Reference proteome</keyword>
<dbReference type="GeneID" id="63682545"/>
<evidence type="ECO:0000313" key="2">
    <source>
        <dbReference type="EMBL" id="EJU00590.1"/>
    </source>
</evidence>
<feature type="region of interest" description="Disordered" evidence="1">
    <location>
        <begin position="338"/>
        <end position="402"/>
    </location>
</feature>
<feature type="region of interest" description="Disordered" evidence="1">
    <location>
        <begin position="168"/>
        <end position="217"/>
    </location>
</feature>
<feature type="region of interest" description="Disordered" evidence="1">
    <location>
        <begin position="449"/>
        <end position="486"/>
    </location>
</feature>
<proteinExistence type="predicted"/>
<reference evidence="2 3" key="1">
    <citation type="journal article" date="2012" name="Science">
        <title>The Paleozoic origin of enzymatic lignin decomposition reconstructed from 31 fungal genomes.</title>
        <authorList>
            <person name="Floudas D."/>
            <person name="Binder M."/>
            <person name="Riley R."/>
            <person name="Barry K."/>
            <person name="Blanchette R.A."/>
            <person name="Henrissat B."/>
            <person name="Martinez A.T."/>
            <person name="Otillar R."/>
            <person name="Spatafora J.W."/>
            <person name="Yadav J.S."/>
            <person name="Aerts A."/>
            <person name="Benoit I."/>
            <person name="Boyd A."/>
            <person name="Carlson A."/>
            <person name="Copeland A."/>
            <person name="Coutinho P.M."/>
            <person name="de Vries R.P."/>
            <person name="Ferreira P."/>
            <person name="Findley K."/>
            <person name="Foster B."/>
            <person name="Gaskell J."/>
            <person name="Glotzer D."/>
            <person name="Gorecki P."/>
            <person name="Heitman J."/>
            <person name="Hesse C."/>
            <person name="Hori C."/>
            <person name="Igarashi K."/>
            <person name="Jurgens J.A."/>
            <person name="Kallen N."/>
            <person name="Kersten P."/>
            <person name="Kohler A."/>
            <person name="Kuees U."/>
            <person name="Kumar T.K.A."/>
            <person name="Kuo A."/>
            <person name="LaButti K."/>
            <person name="Larrondo L.F."/>
            <person name="Lindquist E."/>
            <person name="Ling A."/>
            <person name="Lombard V."/>
            <person name="Lucas S."/>
            <person name="Lundell T."/>
            <person name="Martin R."/>
            <person name="McLaughlin D.J."/>
            <person name="Morgenstern I."/>
            <person name="Morin E."/>
            <person name="Murat C."/>
            <person name="Nagy L.G."/>
            <person name="Nolan M."/>
            <person name="Ohm R.A."/>
            <person name="Patyshakuliyeva A."/>
            <person name="Rokas A."/>
            <person name="Ruiz-Duenas F.J."/>
            <person name="Sabat G."/>
            <person name="Salamov A."/>
            <person name="Samejima M."/>
            <person name="Schmutz J."/>
            <person name="Slot J.C."/>
            <person name="St John F."/>
            <person name="Stenlid J."/>
            <person name="Sun H."/>
            <person name="Sun S."/>
            <person name="Syed K."/>
            <person name="Tsang A."/>
            <person name="Wiebenga A."/>
            <person name="Young D."/>
            <person name="Pisabarro A."/>
            <person name="Eastwood D.C."/>
            <person name="Martin F."/>
            <person name="Cullen D."/>
            <person name="Grigoriev I.V."/>
            <person name="Hibbett D.S."/>
        </authorList>
    </citation>
    <scope>NUCLEOTIDE SEQUENCE [LARGE SCALE GENOMIC DNA]</scope>
    <source>
        <strain evidence="2 3">DJM-731 SS1</strain>
    </source>
</reference>
<dbReference type="HOGENOM" id="CLU_562110_0_0_1"/>
<name>M5FXT0_DACPD</name>
<feature type="region of interest" description="Disordered" evidence="1">
    <location>
        <begin position="66"/>
        <end position="85"/>
    </location>
</feature>
<feature type="compositionally biased region" description="Basic and acidic residues" evidence="1">
    <location>
        <begin position="349"/>
        <end position="360"/>
    </location>
</feature>
<feature type="compositionally biased region" description="Basic and acidic residues" evidence="1">
    <location>
        <begin position="380"/>
        <end position="400"/>
    </location>
</feature>
<evidence type="ECO:0000313" key="3">
    <source>
        <dbReference type="Proteomes" id="UP000030653"/>
    </source>
</evidence>
<dbReference type="RefSeq" id="XP_040627487.1">
    <property type="nucleotide sequence ID" value="XM_040767483.1"/>
</dbReference>
<feature type="compositionally biased region" description="Polar residues" evidence="1">
    <location>
        <begin position="69"/>
        <end position="85"/>
    </location>
</feature>
<feature type="compositionally biased region" description="Polar residues" evidence="1">
    <location>
        <begin position="363"/>
        <end position="378"/>
    </location>
</feature>
<feature type="non-terminal residue" evidence="2">
    <location>
        <position position="486"/>
    </location>
</feature>
<feature type="compositionally biased region" description="Low complexity" evidence="1">
    <location>
        <begin position="176"/>
        <end position="196"/>
    </location>
</feature>
<accession>M5FXT0</accession>